<sequence>MNPEVDAYIAALPPLRRERLEAARRTIHTAFDDIAESIEWKMPVFRRSGAYVGVASQKSYVSVYLGCSETARRLMSSDPRLKGGKACVNIPDSTPWPEAALQDAIAEALRGS</sequence>
<protein>
    <submittedName>
        <fullName evidence="2">DUF1801 domain-containing protein</fullName>
    </submittedName>
</protein>
<dbReference type="OrthoDB" id="9811812at2"/>
<dbReference type="Pfam" id="PF08818">
    <property type="entry name" value="DUF1801"/>
    <property type="match status" value="1"/>
</dbReference>
<gene>
    <name evidence="2" type="ORF">EUV02_13510</name>
</gene>
<feature type="domain" description="YdhG-like" evidence="1">
    <location>
        <begin position="16"/>
        <end position="109"/>
    </location>
</feature>
<dbReference type="SUPFAM" id="SSF159888">
    <property type="entry name" value="YdhG-like"/>
    <property type="match status" value="1"/>
</dbReference>
<dbReference type="AlphaFoldDB" id="A0A4Y9ELA9"/>
<accession>A0A4Y9ELA9</accession>
<evidence type="ECO:0000313" key="2">
    <source>
        <dbReference type="EMBL" id="TFU01307.1"/>
    </source>
</evidence>
<dbReference type="EMBL" id="SIHO01000003">
    <property type="protein sequence ID" value="TFU01307.1"/>
    <property type="molecule type" value="Genomic_DNA"/>
</dbReference>
<dbReference type="InterPro" id="IPR014922">
    <property type="entry name" value="YdhG-like"/>
</dbReference>
<dbReference type="Proteomes" id="UP000297737">
    <property type="component" value="Unassembled WGS sequence"/>
</dbReference>
<comment type="caution">
    <text evidence="2">The sequence shown here is derived from an EMBL/GenBank/DDBJ whole genome shotgun (WGS) entry which is preliminary data.</text>
</comment>
<organism evidence="2 3">
    <name type="scientific">Glacieibacterium arshaanense</name>
    <dbReference type="NCBI Taxonomy" id="2511025"/>
    <lineage>
        <taxon>Bacteria</taxon>
        <taxon>Pseudomonadati</taxon>
        <taxon>Pseudomonadota</taxon>
        <taxon>Alphaproteobacteria</taxon>
        <taxon>Sphingomonadales</taxon>
        <taxon>Sphingosinicellaceae</taxon>
        <taxon>Glacieibacterium</taxon>
    </lineage>
</organism>
<evidence type="ECO:0000313" key="3">
    <source>
        <dbReference type="Proteomes" id="UP000297737"/>
    </source>
</evidence>
<dbReference type="Gene3D" id="3.90.1150.200">
    <property type="match status" value="1"/>
</dbReference>
<dbReference type="RefSeq" id="WP_135246811.1">
    <property type="nucleotide sequence ID" value="NZ_SIHO01000003.1"/>
</dbReference>
<keyword evidence="3" id="KW-1185">Reference proteome</keyword>
<proteinExistence type="predicted"/>
<reference evidence="2 3" key="1">
    <citation type="submission" date="2019-02" db="EMBL/GenBank/DDBJ databases">
        <title>Polymorphobacter sp. isolated from the lake at the Tibet of China.</title>
        <authorList>
            <person name="Li A."/>
        </authorList>
    </citation>
    <scope>NUCLEOTIDE SEQUENCE [LARGE SCALE GENOMIC DNA]</scope>
    <source>
        <strain evidence="2 3">DJ1R-1</strain>
    </source>
</reference>
<evidence type="ECO:0000259" key="1">
    <source>
        <dbReference type="Pfam" id="PF08818"/>
    </source>
</evidence>
<name>A0A4Y9ELA9_9SPHN</name>